<proteinExistence type="predicted"/>
<keyword evidence="2" id="KW-1185">Reference proteome</keyword>
<gene>
    <name evidence="1" type="ORF">KOR42_20850</name>
</gene>
<reference evidence="1 2" key="1">
    <citation type="submission" date="2019-02" db="EMBL/GenBank/DDBJ databases">
        <title>Deep-cultivation of Planctomycetes and their phenomic and genomic characterization uncovers novel biology.</title>
        <authorList>
            <person name="Wiegand S."/>
            <person name="Jogler M."/>
            <person name="Boedeker C."/>
            <person name="Pinto D."/>
            <person name="Vollmers J."/>
            <person name="Rivas-Marin E."/>
            <person name="Kohn T."/>
            <person name="Peeters S.H."/>
            <person name="Heuer A."/>
            <person name="Rast P."/>
            <person name="Oberbeckmann S."/>
            <person name="Bunk B."/>
            <person name="Jeske O."/>
            <person name="Meyerdierks A."/>
            <person name="Storesund J.E."/>
            <person name="Kallscheuer N."/>
            <person name="Luecker S."/>
            <person name="Lage O.M."/>
            <person name="Pohl T."/>
            <person name="Merkel B.J."/>
            <person name="Hornburger P."/>
            <person name="Mueller R.-W."/>
            <person name="Bruemmer F."/>
            <person name="Labrenz M."/>
            <person name="Spormann A.M."/>
            <person name="Op Den Camp H."/>
            <person name="Overmann J."/>
            <person name="Amann R."/>
            <person name="Jetten M.S.M."/>
            <person name="Mascher T."/>
            <person name="Medema M.H."/>
            <person name="Devos D.P."/>
            <person name="Kaster A.-K."/>
            <person name="Ovreas L."/>
            <person name="Rohde M."/>
            <person name="Galperin M.Y."/>
            <person name="Jogler C."/>
        </authorList>
    </citation>
    <scope>NUCLEOTIDE SEQUENCE [LARGE SCALE GENOMIC DNA]</scope>
    <source>
        <strain evidence="1 2">KOR42</strain>
    </source>
</reference>
<evidence type="ECO:0000313" key="1">
    <source>
        <dbReference type="EMBL" id="TWT58699.1"/>
    </source>
</evidence>
<dbReference type="Proteomes" id="UP000317243">
    <property type="component" value="Unassembled WGS sequence"/>
</dbReference>
<organism evidence="1 2">
    <name type="scientific">Thalassoglobus neptunius</name>
    <dbReference type="NCBI Taxonomy" id="1938619"/>
    <lineage>
        <taxon>Bacteria</taxon>
        <taxon>Pseudomonadati</taxon>
        <taxon>Planctomycetota</taxon>
        <taxon>Planctomycetia</taxon>
        <taxon>Planctomycetales</taxon>
        <taxon>Planctomycetaceae</taxon>
        <taxon>Thalassoglobus</taxon>
    </lineage>
</organism>
<name>A0A5C5X7Q2_9PLAN</name>
<accession>A0A5C5X7Q2</accession>
<protein>
    <submittedName>
        <fullName evidence="1">Uncharacterized protein</fullName>
    </submittedName>
</protein>
<dbReference type="RefSeq" id="WP_146509267.1">
    <property type="nucleotide sequence ID" value="NZ_SIHI01000001.1"/>
</dbReference>
<evidence type="ECO:0000313" key="2">
    <source>
        <dbReference type="Proteomes" id="UP000317243"/>
    </source>
</evidence>
<comment type="caution">
    <text evidence="1">The sequence shown here is derived from an EMBL/GenBank/DDBJ whole genome shotgun (WGS) entry which is preliminary data.</text>
</comment>
<dbReference type="EMBL" id="SIHI01000001">
    <property type="protein sequence ID" value="TWT58699.1"/>
    <property type="molecule type" value="Genomic_DNA"/>
</dbReference>
<dbReference type="AlphaFoldDB" id="A0A5C5X7Q2"/>
<sequence length="198" mass="22767">MASNFINLADHMAAMAIAGMAALQEDDLDREIYAFAVCVDHDVTSCYWTANSEQALEEYSRNWLSKTQKRFPTSRTNLPQAIALHRRDQGAWSFHNEQFTDSNETVAACHRQANDTLSAIWDLQENRLDPFGWRTAFTRKRCIRSIIKGLQIAKQTVYQQQPEKTCIIKLWVNDTDDVEENLSYARRLNSSQSLNGFL</sequence>